<evidence type="ECO:0000313" key="2">
    <source>
        <dbReference type="Proteomes" id="UP000190341"/>
    </source>
</evidence>
<dbReference type="RefSeq" id="WP_079723342.1">
    <property type="nucleotide sequence ID" value="NZ_BMCL01000002.1"/>
</dbReference>
<keyword evidence="2" id="KW-1185">Reference proteome</keyword>
<dbReference type="STRING" id="428993.SAMN06296058_0993"/>
<dbReference type="AlphaFoldDB" id="A0A1T5JQ44"/>
<gene>
    <name evidence="1" type="ORF">SAMN06296058_0993</name>
</gene>
<dbReference type="EMBL" id="FUZV01000001">
    <property type="protein sequence ID" value="SKC53532.1"/>
    <property type="molecule type" value="Genomic_DNA"/>
</dbReference>
<proteinExistence type="predicted"/>
<accession>A0A1T5JQ44</accession>
<sequence length="211" mass="22841">MSLRALPTSWELTDIQSAGALPMPRQLAELGAVLCLYRADHGSELGGWARATRVAVHAGLDSDGLREALHFFDGQGRCCWQVYLLPDSDFLAWDRLLAGLPKEQGGEVCAGVGERLWRRLAGRLRGEQWRAAVLHLHAVRRDDGRDVLAASLASLSHLGASTAREIARAESAEGEALADECCCAKAASREPVIFSGAAYADAVIPWNQRPE</sequence>
<dbReference type="Gene3D" id="3.40.1570.10">
    <property type="entry name" value="HemS/ChuS/ChuX like domains"/>
    <property type="match status" value="1"/>
</dbReference>
<evidence type="ECO:0000313" key="1">
    <source>
        <dbReference type="EMBL" id="SKC53532.1"/>
    </source>
</evidence>
<dbReference type="InterPro" id="IPR053733">
    <property type="entry name" value="Heme_Transport_Util_sf"/>
</dbReference>
<dbReference type="SUPFAM" id="SSF144064">
    <property type="entry name" value="Heme iron utilization protein-like"/>
    <property type="match status" value="1"/>
</dbReference>
<reference evidence="1 2" key="1">
    <citation type="submission" date="2017-02" db="EMBL/GenBank/DDBJ databases">
        <authorList>
            <person name="Peterson S.W."/>
        </authorList>
    </citation>
    <scope>NUCLEOTIDE SEQUENCE [LARGE SCALE GENOMIC DNA]</scope>
    <source>
        <strain evidence="1 2">P15</strain>
    </source>
</reference>
<protein>
    <recommendedName>
        <fullName evidence="3">Hemin transport protein</fullName>
    </recommendedName>
</protein>
<evidence type="ECO:0008006" key="3">
    <source>
        <dbReference type="Google" id="ProtNLM"/>
    </source>
</evidence>
<name>A0A1T5JQ44_9GAMM</name>
<dbReference type="Proteomes" id="UP000190341">
    <property type="component" value="Unassembled WGS sequence"/>
</dbReference>
<organism evidence="1 2">
    <name type="scientific">Pseudoxanthomonas indica</name>
    <dbReference type="NCBI Taxonomy" id="428993"/>
    <lineage>
        <taxon>Bacteria</taxon>
        <taxon>Pseudomonadati</taxon>
        <taxon>Pseudomonadota</taxon>
        <taxon>Gammaproteobacteria</taxon>
        <taxon>Lysobacterales</taxon>
        <taxon>Lysobacteraceae</taxon>
        <taxon>Pseudoxanthomonas</taxon>
    </lineage>
</organism>